<evidence type="ECO:0000313" key="2">
    <source>
        <dbReference type="EMBL" id="CAI9737200.1"/>
    </source>
</evidence>
<proteinExistence type="predicted"/>
<keyword evidence="1" id="KW-0472">Membrane</keyword>
<evidence type="ECO:0000256" key="1">
    <source>
        <dbReference type="SAM" id="Phobius"/>
    </source>
</evidence>
<accession>A0AA36BMN4</accession>
<keyword evidence="1" id="KW-1133">Transmembrane helix</keyword>
<dbReference type="AlphaFoldDB" id="A0AA36BMN4"/>
<gene>
    <name evidence="2" type="ORF">OCTVUL_1B006672</name>
</gene>
<reference evidence="2" key="1">
    <citation type="submission" date="2023-08" db="EMBL/GenBank/DDBJ databases">
        <authorList>
            <person name="Alioto T."/>
            <person name="Alioto T."/>
            <person name="Gomez Garrido J."/>
        </authorList>
    </citation>
    <scope>NUCLEOTIDE SEQUENCE</scope>
</reference>
<dbReference type="EMBL" id="OX597833">
    <property type="protein sequence ID" value="CAI9737200.1"/>
    <property type="molecule type" value="Genomic_DNA"/>
</dbReference>
<keyword evidence="3" id="KW-1185">Reference proteome</keyword>
<keyword evidence="1" id="KW-0812">Transmembrane</keyword>
<feature type="transmembrane region" description="Helical" evidence="1">
    <location>
        <begin position="34"/>
        <end position="53"/>
    </location>
</feature>
<evidence type="ECO:0000313" key="3">
    <source>
        <dbReference type="Proteomes" id="UP001162480"/>
    </source>
</evidence>
<feature type="transmembrane region" description="Helical" evidence="1">
    <location>
        <begin position="59"/>
        <end position="79"/>
    </location>
</feature>
<feature type="transmembrane region" description="Helical" evidence="1">
    <location>
        <begin position="91"/>
        <end position="110"/>
    </location>
</feature>
<name>A0AA36BMN4_OCTVU</name>
<organism evidence="2 3">
    <name type="scientific">Octopus vulgaris</name>
    <name type="common">Common octopus</name>
    <dbReference type="NCBI Taxonomy" id="6645"/>
    <lineage>
        <taxon>Eukaryota</taxon>
        <taxon>Metazoa</taxon>
        <taxon>Spiralia</taxon>
        <taxon>Lophotrochozoa</taxon>
        <taxon>Mollusca</taxon>
        <taxon>Cephalopoda</taxon>
        <taxon>Coleoidea</taxon>
        <taxon>Octopodiformes</taxon>
        <taxon>Octopoda</taxon>
        <taxon>Incirrata</taxon>
        <taxon>Octopodidae</taxon>
        <taxon>Octopus</taxon>
    </lineage>
</organism>
<feature type="transmembrane region" description="Helical" evidence="1">
    <location>
        <begin position="6"/>
        <end position="22"/>
    </location>
</feature>
<protein>
    <submittedName>
        <fullName evidence="2">Uncharacterized protein</fullName>
    </submittedName>
</protein>
<dbReference type="Proteomes" id="UP001162480">
    <property type="component" value="Chromosome 20"/>
</dbReference>
<sequence>MFLYAVSSGFSMFCVLILHMMGDLHKYPYMMTALAAFSKMGVATALSLLTLITVEAYPTVIRCMAVAFGLSAGILGSLLSFHLRNFISFDSYYYIVPYILQGLLISTIVMTSHDIFCAKTKNVVRVLKDMRKV</sequence>